<organism evidence="2 3">
    <name type="scientific">Aureobasidium pullulans EXF-150</name>
    <dbReference type="NCBI Taxonomy" id="1043002"/>
    <lineage>
        <taxon>Eukaryota</taxon>
        <taxon>Fungi</taxon>
        <taxon>Dikarya</taxon>
        <taxon>Ascomycota</taxon>
        <taxon>Pezizomycotina</taxon>
        <taxon>Dothideomycetes</taxon>
        <taxon>Dothideomycetidae</taxon>
        <taxon>Dothideales</taxon>
        <taxon>Saccotheciaceae</taxon>
        <taxon>Aureobasidium</taxon>
    </lineage>
</organism>
<dbReference type="AlphaFoldDB" id="A0A074XLX1"/>
<feature type="signal peptide" evidence="1">
    <location>
        <begin position="1"/>
        <end position="17"/>
    </location>
</feature>
<name>A0A074XLX1_AURPU</name>
<evidence type="ECO:0008006" key="4">
    <source>
        <dbReference type="Google" id="ProtNLM"/>
    </source>
</evidence>
<evidence type="ECO:0000313" key="3">
    <source>
        <dbReference type="Proteomes" id="UP000030706"/>
    </source>
</evidence>
<keyword evidence="1" id="KW-0732">Signal</keyword>
<evidence type="ECO:0000313" key="2">
    <source>
        <dbReference type="EMBL" id="KEQ86493.1"/>
    </source>
</evidence>
<sequence>MLFRVSSFVLLLHTSKAKQKTPPYHMPEISTPIMQQQTKTSDHLTHLPLSFQTLLRTRKKGQLRKLIYCTRREREQNARAETCLGVSADPEIRLHFHHSINRVQRVERRVKQ</sequence>
<gene>
    <name evidence="2" type="ORF">M438DRAFT_177099</name>
</gene>
<dbReference type="HOGENOM" id="CLU_2145375_0_0_1"/>
<keyword evidence="3" id="KW-1185">Reference proteome</keyword>
<dbReference type="RefSeq" id="XP_029762680.1">
    <property type="nucleotide sequence ID" value="XM_029899167.1"/>
</dbReference>
<accession>A0A074XLX1</accession>
<dbReference type="GeneID" id="40741473"/>
<dbReference type="Proteomes" id="UP000030706">
    <property type="component" value="Unassembled WGS sequence"/>
</dbReference>
<protein>
    <recommendedName>
        <fullName evidence="4">Secreted protein</fullName>
    </recommendedName>
</protein>
<reference evidence="2 3" key="1">
    <citation type="journal article" date="2014" name="BMC Genomics">
        <title>Genome sequencing of four Aureobasidium pullulans varieties: biotechnological potential, stress tolerance, and description of new species.</title>
        <authorList>
            <person name="Gostin Ar C."/>
            <person name="Ohm R.A."/>
            <person name="Kogej T."/>
            <person name="Sonjak S."/>
            <person name="Turk M."/>
            <person name="Zajc J."/>
            <person name="Zalar P."/>
            <person name="Grube M."/>
            <person name="Sun H."/>
            <person name="Han J."/>
            <person name="Sharma A."/>
            <person name="Chiniquy J."/>
            <person name="Ngan C.Y."/>
            <person name="Lipzen A."/>
            <person name="Barry K."/>
            <person name="Grigoriev I.V."/>
            <person name="Gunde-Cimerman N."/>
        </authorList>
    </citation>
    <scope>NUCLEOTIDE SEQUENCE [LARGE SCALE GENOMIC DNA]</scope>
    <source>
        <strain evidence="2 3">EXF-150</strain>
    </source>
</reference>
<dbReference type="EMBL" id="KL584978">
    <property type="protein sequence ID" value="KEQ86493.1"/>
    <property type="molecule type" value="Genomic_DNA"/>
</dbReference>
<feature type="chain" id="PRO_5001702526" description="Secreted protein" evidence="1">
    <location>
        <begin position="18"/>
        <end position="112"/>
    </location>
</feature>
<evidence type="ECO:0000256" key="1">
    <source>
        <dbReference type="SAM" id="SignalP"/>
    </source>
</evidence>
<proteinExistence type="predicted"/>